<dbReference type="SUPFAM" id="SSF52096">
    <property type="entry name" value="ClpP/crotonase"/>
    <property type="match status" value="1"/>
</dbReference>
<comment type="similarity">
    <text evidence="1">Belongs to the peptidase S49 family.</text>
</comment>
<evidence type="ECO:0000259" key="2">
    <source>
        <dbReference type="Pfam" id="PF01343"/>
    </source>
</evidence>
<dbReference type="RefSeq" id="WP_290270599.1">
    <property type="nucleotide sequence ID" value="NZ_JAUFQP010000010.1"/>
</dbReference>
<keyword evidence="4" id="KW-1185">Reference proteome</keyword>
<evidence type="ECO:0000256" key="1">
    <source>
        <dbReference type="ARBA" id="ARBA00008683"/>
    </source>
</evidence>
<dbReference type="PANTHER" id="PTHR42987">
    <property type="entry name" value="PEPTIDASE S49"/>
    <property type="match status" value="1"/>
</dbReference>
<dbReference type="PANTHER" id="PTHR42987:SF4">
    <property type="entry name" value="PROTEASE SOHB-RELATED"/>
    <property type="match status" value="1"/>
</dbReference>
<comment type="caution">
    <text evidence="3">The sequence shown here is derived from an EMBL/GenBank/DDBJ whole genome shotgun (WGS) entry which is preliminary data.</text>
</comment>
<dbReference type="Pfam" id="PF01343">
    <property type="entry name" value="Peptidase_S49"/>
    <property type="match status" value="1"/>
</dbReference>
<sequence>MKGSSLLSEIRKGEWLLDVHNIAAYYPVINKIFSGTPFQFNSEPKSILSFVDSKGNPLRKNSEGQTIVTSGSIAIVKMHGEVVKTGDYCIYGADEIVNALTIADQNPNVAATVFDIDGPGGAVSAIGLFQEFARDVKTKPIVGFCDSALSLHYWTAIEVCDHIMAANNVSARFGSVGVVLSFADNRKAMEEEGVVFHEIYPEESSHKNAAFTEARKGDYKLIRAEFLSPLAKIFQARVRAKLPNLIEEDGTLKGKTYFADEALKRNMIHSIGGMQKAIRMATVLSSINN</sequence>
<accession>A0ABV5H429</accession>
<dbReference type="Gene3D" id="3.90.226.10">
    <property type="entry name" value="2-enoyl-CoA Hydratase, Chain A, domain 1"/>
    <property type="match status" value="1"/>
</dbReference>
<evidence type="ECO:0000313" key="3">
    <source>
        <dbReference type="EMBL" id="MFB9106543.1"/>
    </source>
</evidence>
<evidence type="ECO:0000313" key="4">
    <source>
        <dbReference type="Proteomes" id="UP001589590"/>
    </source>
</evidence>
<dbReference type="EMBL" id="JBHMFA010000017">
    <property type="protein sequence ID" value="MFB9106543.1"/>
    <property type="molecule type" value="Genomic_DNA"/>
</dbReference>
<organism evidence="3 4">
    <name type="scientific">Algibacter miyuki</name>
    <dbReference type="NCBI Taxonomy" id="1306933"/>
    <lineage>
        <taxon>Bacteria</taxon>
        <taxon>Pseudomonadati</taxon>
        <taxon>Bacteroidota</taxon>
        <taxon>Flavobacteriia</taxon>
        <taxon>Flavobacteriales</taxon>
        <taxon>Flavobacteriaceae</taxon>
        <taxon>Algibacter</taxon>
    </lineage>
</organism>
<name>A0ABV5H429_9FLAO</name>
<dbReference type="InterPro" id="IPR029045">
    <property type="entry name" value="ClpP/crotonase-like_dom_sf"/>
</dbReference>
<gene>
    <name evidence="3" type="ORF">ACFFU1_16665</name>
</gene>
<proteinExistence type="inferred from homology"/>
<reference evidence="3 4" key="1">
    <citation type="submission" date="2024-09" db="EMBL/GenBank/DDBJ databases">
        <authorList>
            <person name="Sun Q."/>
            <person name="Mori K."/>
        </authorList>
    </citation>
    <scope>NUCLEOTIDE SEQUENCE [LARGE SCALE GENOMIC DNA]</scope>
    <source>
        <strain evidence="3 4">CECT 8300</strain>
    </source>
</reference>
<protein>
    <submittedName>
        <fullName evidence="3">S49 family peptidase</fullName>
    </submittedName>
</protein>
<feature type="domain" description="Peptidase S49" evidence="2">
    <location>
        <begin position="137"/>
        <end position="285"/>
    </location>
</feature>
<dbReference type="Proteomes" id="UP001589590">
    <property type="component" value="Unassembled WGS sequence"/>
</dbReference>
<dbReference type="InterPro" id="IPR002142">
    <property type="entry name" value="Peptidase_S49"/>
</dbReference>